<feature type="compositionally biased region" description="Low complexity" evidence="4">
    <location>
        <begin position="928"/>
        <end position="943"/>
    </location>
</feature>
<organism evidence="5 6">
    <name type="scientific">Coccomyxa viridis</name>
    <dbReference type="NCBI Taxonomy" id="1274662"/>
    <lineage>
        <taxon>Eukaryota</taxon>
        <taxon>Viridiplantae</taxon>
        <taxon>Chlorophyta</taxon>
        <taxon>core chlorophytes</taxon>
        <taxon>Trebouxiophyceae</taxon>
        <taxon>Trebouxiophyceae incertae sedis</taxon>
        <taxon>Coccomyxaceae</taxon>
        <taxon>Coccomyxa</taxon>
    </lineage>
</organism>
<dbReference type="PANTHER" id="PTHR22872:SF2">
    <property type="entry name" value="INHIBITOR OF BRUTON TYROSINE KINASE"/>
    <property type="match status" value="1"/>
</dbReference>
<feature type="compositionally biased region" description="Low complexity" evidence="4">
    <location>
        <begin position="1109"/>
        <end position="1121"/>
    </location>
</feature>
<feature type="compositionally biased region" description="Low complexity" evidence="4">
    <location>
        <begin position="965"/>
        <end position="974"/>
    </location>
</feature>
<dbReference type="PROSITE" id="PS50088">
    <property type="entry name" value="ANK_REPEAT"/>
    <property type="match status" value="2"/>
</dbReference>
<dbReference type="PROSITE" id="PS50297">
    <property type="entry name" value="ANK_REP_REGION"/>
    <property type="match status" value="1"/>
</dbReference>
<evidence type="ECO:0000313" key="5">
    <source>
        <dbReference type="EMBL" id="CAK0784566.1"/>
    </source>
</evidence>
<dbReference type="InterPro" id="IPR002110">
    <property type="entry name" value="Ankyrin_rpt"/>
</dbReference>
<dbReference type="Gene3D" id="2.130.10.30">
    <property type="entry name" value="Regulator of chromosome condensation 1/beta-lactamase-inhibitor protein II"/>
    <property type="match status" value="2"/>
</dbReference>
<sequence>MSVAQAARVGSLQTVEAALLQPSADVNGLVKGESTALHIAVWRNALPIIERLLAAKASPDMQDAESGWTALHRALYWGHLQAAALLLEAGAQLSIQDHQGRTPLDLLSKGLKGYLTAGTSAEVYSWGNGANYQLGSGAEGLQLVPYRVENLHGENTAAVAAAKFHSAAVSKEGTLFTWGFGRGGRLGHPEFHIHSGESAVIFPRAVAIAGRKPIAAVATGKHHTAAITRAGELYTWGSNRDGRLGYPAVDTQPIPRRVALLRQRVAAVAAANRHTVALVEGGHAYSWGSNLQGQLGYGTSDSASNAVPRIVEAMKGKGITAVAAAKRHTVVLTADGDVYTWGHKVVTPKRVQLAGARDVARSGAPEGSSAGGWELVFHKGQSQVAKPQAAAICAGAAHSACLNESGAVLAWRSADPGLHVQEVGGPLAGKRVVSISAGKYRTAAVTDEGDVYMWEGWSKPAELASTRAAPSGDRVGQAIGSRAPSLGDRGAPGRPEPSAGSFTGQGSGSARRPPRASQNSLEDGAPQDAAALGRRSRKTDRAHALSERIMPLRVEGVKRVTQAAVGEKHSLALQSWCSAPGSMRARLAPAQALASRPCSGLSEARSLSQTLSEGLAGPLDSAEALLAAERRPQSDSAAYWQSLDGVPGPGSRPSSAVEGRRCGVPTLQRLCESAVARRMVEPRSALALLEFADAAGAQLLRQHSLAVAIANLDAVLLESRGTLETLPGHVLAQLEEVQRMQSPRASTSPQAEGMSGSSEDLSMHSSSAAMIPSISQYGSAERSFRNHSEASEEAAMTRQIRILKKKVQQIEGLEVRGGSSLDAQQLAKVAAKPLLASALALLEQGTPLPEVQALLAGAREGASQDQVLGSSWGSSAGAGPMSSGGKADSGSRKHEDQPGSASARQPSGSSRRRRHRGLSEPSTPRVMSRVSSSAALDSSTAEDAPVTAALLAEPSTGLPMGMVGSQALPSDLPASSPPGSSPLGWPTCGSSTSADPGRQQHGFWATPPSTQASSVAPRTPATAAPSLAGTATPSSSSSRKAGKQRKGGLSMFLAGGLEKLATPEPKQAPKPMGDSAAPWALAGASPGTPASLRLIQDQEAAAGSQANTSMSSTRSRSISRSANMNTLPELESPTDSAVSSSARIPLSQFVRKSTPIEVGTPGRASDSKPPAWGAGGDGRGQVALEGTSTPTGPSFRNIQAEQQQLRDSMSRSWGAAGASPGSRPGQYMGQISSWNTQSSAVTSAAPVLGTSPGAGFPAGTSPVGRPRRGHAYSPGSQQPSKWFVQDKPMPHAIRAIQTEEKAMKELGVKYGAGNVRLVKADESSRRS</sequence>
<dbReference type="SUPFAM" id="SSF48403">
    <property type="entry name" value="Ankyrin repeat"/>
    <property type="match status" value="1"/>
</dbReference>
<dbReference type="InterPro" id="IPR000408">
    <property type="entry name" value="Reg_chr_condens"/>
</dbReference>
<comment type="caution">
    <text evidence="5">The sequence shown here is derived from an EMBL/GenBank/DDBJ whole genome shotgun (WGS) entry which is preliminary data.</text>
</comment>
<feature type="compositionally biased region" description="Low complexity" evidence="4">
    <location>
        <begin position="869"/>
        <end position="886"/>
    </location>
</feature>
<dbReference type="Gene3D" id="1.25.40.20">
    <property type="entry name" value="Ankyrin repeat-containing domain"/>
    <property type="match status" value="1"/>
</dbReference>
<evidence type="ECO:0000256" key="2">
    <source>
        <dbReference type="PROSITE-ProRule" id="PRU00023"/>
    </source>
</evidence>
<keyword evidence="1" id="KW-0677">Repeat</keyword>
<dbReference type="PANTHER" id="PTHR22872">
    <property type="entry name" value="BTK-BINDING PROTEIN-RELATED"/>
    <property type="match status" value="1"/>
</dbReference>
<feature type="region of interest" description="Disordered" evidence="4">
    <location>
        <begin position="1245"/>
        <end position="1283"/>
    </location>
</feature>
<dbReference type="InterPro" id="IPR051625">
    <property type="entry name" value="Signaling_Regulatory_Domain"/>
</dbReference>
<feature type="repeat" description="ANK" evidence="2">
    <location>
        <begin position="32"/>
        <end position="64"/>
    </location>
</feature>
<dbReference type="SUPFAM" id="SSF50985">
    <property type="entry name" value="RCC1/BLIP-II"/>
    <property type="match status" value="2"/>
</dbReference>
<dbReference type="Proteomes" id="UP001314263">
    <property type="component" value="Unassembled WGS sequence"/>
</dbReference>
<gene>
    <name evidence="5" type="ORF">CVIRNUC_007770</name>
</gene>
<feature type="compositionally biased region" description="Low complexity" evidence="4">
    <location>
        <begin position="1210"/>
        <end position="1225"/>
    </location>
</feature>
<proteinExistence type="predicted"/>
<evidence type="ECO:0000256" key="4">
    <source>
        <dbReference type="SAM" id="MobiDB-lite"/>
    </source>
</evidence>
<feature type="region of interest" description="Disordered" evidence="4">
    <location>
        <begin position="865"/>
        <end position="943"/>
    </location>
</feature>
<feature type="compositionally biased region" description="Polar residues" evidence="4">
    <location>
        <begin position="739"/>
        <end position="762"/>
    </location>
</feature>
<keyword evidence="2" id="KW-0040">ANK repeat</keyword>
<feature type="region of interest" description="Disordered" evidence="4">
    <location>
        <begin position="465"/>
        <end position="544"/>
    </location>
</feature>
<reference evidence="5 6" key="1">
    <citation type="submission" date="2023-10" db="EMBL/GenBank/DDBJ databases">
        <authorList>
            <person name="Maclean D."/>
            <person name="Macfadyen A."/>
        </authorList>
    </citation>
    <scope>NUCLEOTIDE SEQUENCE [LARGE SCALE GENOMIC DNA]</scope>
</reference>
<feature type="compositionally biased region" description="Polar residues" evidence="4">
    <location>
        <begin position="1029"/>
        <end position="1039"/>
    </location>
</feature>
<dbReference type="PROSITE" id="PS00626">
    <property type="entry name" value="RCC1_2"/>
    <property type="match status" value="1"/>
</dbReference>
<protein>
    <submittedName>
        <fullName evidence="5">Uncharacterized protein</fullName>
    </submittedName>
</protein>
<feature type="compositionally biased region" description="Polar residues" evidence="4">
    <location>
        <begin position="1133"/>
        <end position="1142"/>
    </location>
</feature>
<feature type="compositionally biased region" description="Polar residues" evidence="4">
    <location>
        <begin position="1007"/>
        <end position="1016"/>
    </location>
</feature>
<feature type="region of interest" description="Disordered" evidence="4">
    <location>
        <begin position="956"/>
        <end position="1230"/>
    </location>
</feature>
<feature type="repeat" description="RCC1" evidence="3">
    <location>
        <begin position="231"/>
        <end position="281"/>
    </location>
</feature>
<dbReference type="Pfam" id="PF12796">
    <property type="entry name" value="Ank_2"/>
    <property type="match status" value="1"/>
</dbReference>
<keyword evidence="6" id="KW-1185">Reference proteome</keyword>
<dbReference type="InterPro" id="IPR009091">
    <property type="entry name" value="RCC1/BLIP-II"/>
</dbReference>
<feature type="repeat" description="RCC1" evidence="3">
    <location>
        <begin position="121"/>
        <end position="172"/>
    </location>
</feature>
<dbReference type="PRINTS" id="PR00633">
    <property type="entry name" value="RCCNDNSATION"/>
</dbReference>
<dbReference type="PROSITE" id="PS50012">
    <property type="entry name" value="RCC1_3"/>
    <property type="match status" value="4"/>
</dbReference>
<feature type="repeat" description="ANK" evidence="2">
    <location>
        <begin position="66"/>
        <end position="98"/>
    </location>
</feature>
<accession>A0AAV1ICW5</accession>
<feature type="compositionally biased region" description="Low complexity" evidence="4">
    <location>
        <begin position="898"/>
        <end position="909"/>
    </location>
</feature>
<name>A0AAV1ICW5_9CHLO</name>
<evidence type="ECO:0000313" key="6">
    <source>
        <dbReference type="Proteomes" id="UP001314263"/>
    </source>
</evidence>
<feature type="region of interest" description="Disordered" evidence="4">
    <location>
        <begin position="737"/>
        <end position="762"/>
    </location>
</feature>
<dbReference type="SMART" id="SM00248">
    <property type="entry name" value="ANK"/>
    <property type="match status" value="2"/>
</dbReference>
<feature type="repeat" description="RCC1" evidence="3">
    <location>
        <begin position="282"/>
        <end position="335"/>
    </location>
</feature>
<feature type="repeat" description="RCC1" evidence="3">
    <location>
        <begin position="173"/>
        <end position="230"/>
    </location>
</feature>
<dbReference type="EMBL" id="CAUYUE010000010">
    <property type="protein sequence ID" value="CAK0784566.1"/>
    <property type="molecule type" value="Genomic_DNA"/>
</dbReference>
<feature type="compositionally biased region" description="Polar residues" evidence="4">
    <location>
        <begin position="1186"/>
        <end position="1207"/>
    </location>
</feature>
<dbReference type="Pfam" id="PF00415">
    <property type="entry name" value="RCC1"/>
    <property type="match status" value="4"/>
</dbReference>
<evidence type="ECO:0000256" key="1">
    <source>
        <dbReference type="ARBA" id="ARBA00022737"/>
    </source>
</evidence>
<dbReference type="InterPro" id="IPR036770">
    <property type="entry name" value="Ankyrin_rpt-contain_sf"/>
</dbReference>
<evidence type="ECO:0000256" key="3">
    <source>
        <dbReference type="PROSITE-ProRule" id="PRU00235"/>
    </source>
</evidence>